<reference evidence="2 3" key="1">
    <citation type="submission" date="2013-03" db="EMBL/GenBank/DDBJ databases">
        <title>The Genome Sequence of Enterococcus columbae ATCC_51263 (PacBio/Illumina hybrid assembly).</title>
        <authorList>
            <consortium name="The Broad Institute Genomics Platform"/>
            <consortium name="The Broad Institute Genome Sequencing Center for Infectious Disease"/>
            <person name="Earl A."/>
            <person name="Russ C."/>
            <person name="Gilmore M."/>
            <person name="Surin D."/>
            <person name="Walker B."/>
            <person name="Young S."/>
            <person name="Zeng Q."/>
            <person name="Gargeya S."/>
            <person name="Fitzgerald M."/>
            <person name="Haas B."/>
            <person name="Abouelleil A."/>
            <person name="Allen A.W."/>
            <person name="Alvarado L."/>
            <person name="Arachchi H.M."/>
            <person name="Berlin A.M."/>
            <person name="Chapman S.B."/>
            <person name="Gainer-Dewar J."/>
            <person name="Goldberg J."/>
            <person name="Griggs A."/>
            <person name="Gujja S."/>
            <person name="Hansen M."/>
            <person name="Howarth C."/>
            <person name="Imamovic A."/>
            <person name="Ireland A."/>
            <person name="Larimer J."/>
            <person name="McCowan C."/>
            <person name="Murphy C."/>
            <person name="Pearson M."/>
            <person name="Poon T.W."/>
            <person name="Priest M."/>
            <person name="Roberts A."/>
            <person name="Saif S."/>
            <person name="Shea T."/>
            <person name="Sisk P."/>
            <person name="Sykes S."/>
            <person name="Wortman J."/>
            <person name="Nusbaum C."/>
            <person name="Birren B."/>
        </authorList>
    </citation>
    <scope>NUCLEOTIDE SEQUENCE [LARGE SCALE GENOMIC DNA]</scope>
    <source>
        <strain evidence="2 3">ATCC 51263</strain>
    </source>
</reference>
<evidence type="ECO:0000313" key="2">
    <source>
        <dbReference type="EMBL" id="EOW84367.1"/>
    </source>
</evidence>
<keyword evidence="1" id="KW-0812">Transmembrane</keyword>
<keyword evidence="1" id="KW-0472">Membrane</keyword>
<dbReference type="Proteomes" id="UP000014113">
    <property type="component" value="Unassembled WGS sequence"/>
</dbReference>
<feature type="transmembrane region" description="Helical" evidence="1">
    <location>
        <begin position="170"/>
        <end position="198"/>
    </location>
</feature>
<dbReference type="RefSeq" id="WP_016182429.1">
    <property type="nucleotide sequence ID" value="NZ_JXKI01000002.1"/>
</dbReference>
<dbReference type="Pfam" id="PF06691">
    <property type="entry name" value="DUF1189"/>
    <property type="match status" value="1"/>
</dbReference>
<feature type="transmembrane region" description="Helical" evidence="1">
    <location>
        <begin position="218"/>
        <end position="237"/>
    </location>
</feature>
<dbReference type="AlphaFoldDB" id="S1N5Y4"/>
<keyword evidence="1" id="KW-1133">Transmembrane helix</keyword>
<dbReference type="OrthoDB" id="2134424at2"/>
<keyword evidence="3" id="KW-1185">Reference proteome</keyword>
<comment type="caution">
    <text evidence="2">The sequence shown here is derived from an EMBL/GenBank/DDBJ whole genome shotgun (WGS) entry which is preliminary data.</text>
</comment>
<dbReference type="eggNOG" id="COG5521">
    <property type="taxonomic scope" value="Bacteria"/>
</dbReference>
<evidence type="ECO:0008006" key="4">
    <source>
        <dbReference type="Google" id="ProtNLM"/>
    </source>
</evidence>
<accession>S1N5Y4</accession>
<name>S1N5Y4_9ENTE</name>
<dbReference type="STRING" id="1121865.OMW_00264"/>
<dbReference type="InterPro" id="IPR009574">
    <property type="entry name" value="DUF1189"/>
</dbReference>
<protein>
    <recommendedName>
        <fullName evidence="4">DUF1189 domain-containing protein</fullName>
    </recommendedName>
</protein>
<organism evidence="2 3">
    <name type="scientific">Enterococcus columbae DSM 7374 = ATCC 51263</name>
    <dbReference type="NCBI Taxonomy" id="1121865"/>
    <lineage>
        <taxon>Bacteria</taxon>
        <taxon>Bacillati</taxon>
        <taxon>Bacillota</taxon>
        <taxon>Bacilli</taxon>
        <taxon>Lactobacillales</taxon>
        <taxon>Enterococcaceae</taxon>
        <taxon>Enterococcus</taxon>
    </lineage>
</organism>
<sequence>MIQIMKDSVIHFNRIKEIKRLPFGKLVGYLLLLSLLMAIPLATQVNQVFSEIKQDSIEVANHLPDFHFEDGKLILADLSQKGFIYQTDSIIFTFDPDGKRSVNDIATDRLGNVLSAGLTKDKFVLSFPASEFTHTMLGSNQLVIDYDNPVFAQLTGKKIRTEIKNSQFPIWMYVVMLIMVLYPSFVNLAITIFTVALIANIYSHMLRYKNGFIDNLKMMIACASLPVVLALLISTVLPDFDSNLFITLGSFFIFTQAIKEEQRIV</sequence>
<evidence type="ECO:0000313" key="3">
    <source>
        <dbReference type="Proteomes" id="UP000014113"/>
    </source>
</evidence>
<dbReference type="PATRIC" id="fig|1121865.3.peg.256"/>
<evidence type="ECO:0000256" key="1">
    <source>
        <dbReference type="SAM" id="Phobius"/>
    </source>
</evidence>
<gene>
    <name evidence="2" type="ORF">I568_00862</name>
</gene>
<dbReference type="EMBL" id="ASWJ01000004">
    <property type="protein sequence ID" value="EOW84367.1"/>
    <property type="molecule type" value="Genomic_DNA"/>
</dbReference>
<proteinExistence type="predicted"/>
<feature type="transmembrane region" description="Helical" evidence="1">
    <location>
        <begin position="21"/>
        <end position="42"/>
    </location>
</feature>